<evidence type="ECO:0000313" key="6">
    <source>
        <dbReference type="EMBL" id="MFC0228710.1"/>
    </source>
</evidence>
<keyword evidence="2 4" id="KW-0862">Zinc</keyword>
<dbReference type="SUPFAM" id="SSF51735">
    <property type="entry name" value="NAD(P)-binding Rossmann-fold domains"/>
    <property type="match status" value="1"/>
</dbReference>
<evidence type="ECO:0000256" key="1">
    <source>
        <dbReference type="ARBA" id="ARBA00022723"/>
    </source>
</evidence>
<comment type="caution">
    <text evidence="6">The sequence shown here is derived from an EMBL/GenBank/DDBJ whole genome shotgun (WGS) entry which is preliminary data.</text>
</comment>
<dbReference type="PANTHER" id="PTHR43401">
    <property type="entry name" value="L-THREONINE 3-DEHYDROGENASE"/>
    <property type="match status" value="1"/>
</dbReference>
<feature type="domain" description="Enoyl reductase (ER)" evidence="5">
    <location>
        <begin position="10"/>
        <end position="344"/>
    </location>
</feature>
<dbReference type="InterPro" id="IPR002328">
    <property type="entry name" value="ADH_Zn_CS"/>
</dbReference>
<comment type="similarity">
    <text evidence="4">Belongs to the zinc-containing alcohol dehydrogenase family.</text>
</comment>
<keyword evidence="1 4" id="KW-0479">Metal-binding</keyword>
<dbReference type="InterPro" id="IPR036291">
    <property type="entry name" value="NAD(P)-bd_dom_sf"/>
</dbReference>
<dbReference type="Gene3D" id="3.90.180.10">
    <property type="entry name" value="Medium-chain alcohol dehydrogenases, catalytic domain"/>
    <property type="match status" value="1"/>
</dbReference>
<dbReference type="EMBL" id="JBHLXG010000023">
    <property type="protein sequence ID" value="MFC0228710.1"/>
    <property type="molecule type" value="Genomic_DNA"/>
</dbReference>
<evidence type="ECO:0000313" key="7">
    <source>
        <dbReference type="Proteomes" id="UP001589792"/>
    </source>
</evidence>
<accession>A0ABV6EI84</accession>
<protein>
    <submittedName>
        <fullName evidence="6">Galactitol-1-phosphate 5-dehydrogenase</fullName>
        <ecNumber evidence="6">1.1.1.251</ecNumber>
    </submittedName>
</protein>
<dbReference type="EC" id="1.1.1.251" evidence="6"/>
<dbReference type="PROSITE" id="PS00059">
    <property type="entry name" value="ADH_ZINC"/>
    <property type="match status" value="1"/>
</dbReference>
<dbReference type="RefSeq" id="WP_380678657.1">
    <property type="nucleotide sequence ID" value="NZ_CP173186.1"/>
</dbReference>
<dbReference type="InterPro" id="IPR013149">
    <property type="entry name" value="ADH-like_C"/>
</dbReference>
<dbReference type="InterPro" id="IPR013154">
    <property type="entry name" value="ADH-like_N"/>
</dbReference>
<keyword evidence="7" id="KW-1185">Reference proteome</keyword>
<dbReference type="Pfam" id="PF00107">
    <property type="entry name" value="ADH_zinc_N"/>
    <property type="match status" value="1"/>
</dbReference>
<evidence type="ECO:0000256" key="3">
    <source>
        <dbReference type="ARBA" id="ARBA00023002"/>
    </source>
</evidence>
<dbReference type="GO" id="GO:0008868">
    <property type="term" value="F:galactitol-1-phosphate 5-dehydrogenase activity"/>
    <property type="evidence" value="ECO:0007669"/>
    <property type="project" value="UniProtKB-EC"/>
</dbReference>
<dbReference type="InterPro" id="IPR011032">
    <property type="entry name" value="GroES-like_sf"/>
</dbReference>
<sequence length="349" mass="37605">MKSVVIHTEGQVCVEERPAPSLQAADEVLVRVAYSGLCGSDIPRIFAQGAHFYPITLGHEFSGHVVAYGESVNDLQENDAVACVPLLPCFNCPECQRHYYSLCKNYQFIGSRSHGGNAELVVVKRANLVKLPVDVSLLQGAFIEPITVGLHAILLAGGCEGKEVIVIGAGTIGQLAIQCAKAMGANSVTAIDINNERLQLASKLGAGEALNSEELSPSQIGEHLQERRFDQLILETAGTPETVSLALNIAGPRAQVALIGTLHRDLHLSHHTFSQILRKELTLLGSWMNYSAPWPGEEWRQAMKLFQSAKLAIEPLIASVDRPQQYAASVSALAGGPMQGKIMLKLTED</sequence>
<dbReference type="NCBIfam" id="NF007642">
    <property type="entry name" value="PRK10309.1"/>
    <property type="match status" value="1"/>
</dbReference>
<reference evidence="6 7" key="1">
    <citation type="submission" date="2024-09" db="EMBL/GenBank/DDBJ databases">
        <authorList>
            <person name="Sun Q."/>
            <person name="Mori K."/>
        </authorList>
    </citation>
    <scope>NUCLEOTIDE SEQUENCE [LARGE SCALE GENOMIC DNA]</scope>
    <source>
        <strain evidence="6 7">CCM 8626</strain>
    </source>
</reference>
<proteinExistence type="inferred from homology"/>
<dbReference type="PANTHER" id="PTHR43401:SF2">
    <property type="entry name" value="L-THREONINE 3-DEHYDROGENASE"/>
    <property type="match status" value="1"/>
</dbReference>
<dbReference type="InterPro" id="IPR050129">
    <property type="entry name" value="Zn_alcohol_dh"/>
</dbReference>
<dbReference type="SMART" id="SM00829">
    <property type="entry name" value="PKS_ER"/>
    <property type="match status" value="1"/>
</dbReference>
<evidence type="ECO:0000259" key="5">
    <source>
        <dbReference type="SMART" id="SM00829"/>
    </source>
</evidence>
<evidence type="ECO:0000256" key="2">
    <source>
        <dbReference type="ARBA" id="ARBA00022833"/>
    </source>
</evidence>
<name>A0ABV6EI84_9GAMM</name>
<dbReference type="Gene3D" id="3.40.50.720">
    <property type="entry name" value="NAD(P)-binding Rossmann-like Domain"/>
    <property type="match status" value="1"/>
</dbReference>
<dbReference type="SUPFAM" id="SSF50129">
    <property type="entry name" value="GroES-like"/>
    <property type="match status" value="1"/>
</dbReference>
<gene>
    <name evidence="6" type="primary">gatD</name>
    <name evidence="6" type="ORF">ACFFJ3_19785</name>
</gene>
<organism evidence="6 7">
    <name type="scientific">Serratia aquatilis</name>
    <dbReference type="NCBI Taxonomy" id="1737515"/>
    <lineage>
        <taxon>Bacteria</taxon>
        <taxon>Pseudomonadati</taxon>
        <taxon>Pseudomonadota</taxon>
        <taxon>Gammaproteobacteria</taxon>
        <taxon>Enterobacterales</taxon>
        <taxon>Yersiniaceae</taxon>
        <taxon>Serratia</taxon>
    </lineage>
</organism>
<evidence type="ECO:0000256" key="4">
    <source>
        <dbReference type="RuleBase" id="RU361277"/>
    </source>
</evidence>
<dbReference type="Pfam" id="PF08240">
    <property type="entry name" value="ADH_N"/>
    <property type="match status" value="1"/>
</dbReference>
<dbReference type="InterPro" id="IPR020843">
    <property type="entry name" value="ER"/>
</dbReference>
<comment type="cofactor">
    <cofactor evidence="4">
        <name>Zn(2+)</name>
        <dbReference type="ChEBI" id="CHEBI:29105"/>
    </cofactor>
</comment>
<dbReference type="CDD" id="cd08236">
    <property type="entry name" value="sugar_DH"/>
    <property type="match status" value="1"/>
</dbReference>
<keyword evidence="3 6" id="KW-0560">Oxidoreductase</keyword>
<dbReference type="Proteomes" id="UP001589792">
    <property type="component" value="Unassembled WGS sequence"/>
</dbReference>